<dbReference type="InterPro" id="IPR011251">
    <property type="entry name" value="Luciferase-like_dom"/>
</dbReference>
<dbReference type="SUPFAM" id="SSF51679">
    <property type="entry name" value="Bacterial luciferase-like"/>
    <property type="match status" value="1"/>
</dbReference>
<comment type="caution">
    <text evidence="3">The sequence shown here is derived from an EMBL/GenBank/DDBJ whole genome shotgun (WGS) entry which is preliminary data.</text>
</comment>
<dbReference type="CDD" id="cd01097">
    <property type="entry name" value="Tetrahydromethanopterin_reductase"/>
    <property type="match status" value="1"/>
</dbReference>
<gene>
    <name evidence="3" type="ORF">ACFOD6_07750</name>
</gene>
<dbReference type="Pfam" id="PF00296">
    <property type="entry name" value="Bac_luciferase"/>
    <property type="match status" value="1"/>
</dbReference>
<dbReference type="RefSeq" id="WP_197643135.1">
    <property type="nucleotide sequence ID" value="NZ_JAEACP010000008.1"/>
</dbReference>
<evidence type="ECO:0000259" key="2">
    <source>
        <dbReference type="Pfam" id="PF00296"/>
    </source>
</evidence>
<dbReference type="InterPro" id="IPR023907">
    <property type="entry name" value="Non-F420_Flavin_OxRdtase"/>
</dbReference>
<accession>A0ABV7DS80</accession>
<dbReference type="NCBIfam" id="TIGR03557">
    <property type="entry name" value="F420_G6P_family"/>
    <property type="match status" value="1"/>
</dbReference>
<name>A0ABV7DS80_9RHOB</name>
<feature type="domain" description="Luciferase-like" evidence="2">
    <location>
        <begin position="7"/>
        <end position="259"/>
    </location>
</feature>
<evidence type="ECO:0000256" key="1">
    <source>
        <dbReference type="ARBA" id="ARBA00023002"/>
    </source>
</evidence>
<keyword evidence="4" id="KW-1185">Reference proteome</keyword>
<dbReference type="InterPro" id="IPR019945">
    <property type="entry name" value="F420_G6P_DH-rel"/>
</dbReference>
<dbReference type="GO" id="GO:0016491">
    <property type="term" value="F:oxidoreductase activity"/>
    <property type="evidence" value="ECO:0007669"/>
    <property type="project" value="UniProtKB-KW"/>
</dbReference>
<dbReference type="EC" id="1.-.-.-" evidence="3"/>
<reference evidence="4" key="1">
    <citation type="journal article" date="2019" name="Int. J. Syst. Evol. Microbiol.">
        <title>The Global Catalogue of Microorganisms (GCM) 10K type strain sequencing project: providing services to taxonomists for standard genome sequencing and annotation.</title>
        <authorList>
            <consortium name="The Broad Institute Genomics Platform"/>
            <consortium name="The Broad Institute Genome Sequencing Center for Infectious Disease"/>
            <person name="Wu L."/>
            <person name="Ma J."/>
        </authorList>
    </citation>
    <scope>NUCLEOTIDE SEQUENCE [LARGE SCALE GENOMIC DNA]</scope>
    <source>
        <strain evidence="4">KCTC 62102</strain>
    </source>
</reference>
<dbReference type="PANTHER" id="PTHR43244">
    <property type="match status" value="1"/>
</dbReference>
<dbReference type="InterPro" id="IPR036661">
    <property type="entry name" value="Luciferase-like_sf"/>
</dbReference>
<dbReference type="InterPro" id="IPR050564">
    <property type="entry name" value="F420-G6PD/mer"/>
</dbReference>
<organism evidence="3 4">
    <name type="scientific">Tabrizicola soli</name>
    <dbReference type="NCBI Taxonomy" id="2185115"/>
    <lineage>
        <taxon>Bacteria</taxon>
        <taxon>Pseudomonadati</taxon>
        <taxon>Pseudomonadota</taxon>
        <taxon>Alphaproteobacteria</taxon>
        <taxon>Rhodobacterales</taxon>
        <taxon>Paracoccaceae</taxon>
        <taxon>Tabrizicola</taxon>
    </lineage>
</organism>
<keyword evidence="1 3" id="KW-0560">Oxidoreductase</keyword>
<dbReference type="Proteomes" id="UP001595445">
    <property type="component" value="Unassembled WGS sequence"/>
</dbReference>
<proteinExistence type="predicted"/>
<dbReference type="Gene3D" id="3.20.20.30">
    <property type="entry name" value="Luciferase-like domain"/>
    <property type="match status" value="1"/>
</dbReference>
<dbReference type="NCBIfam" id="TIGR03885">
    <property type="entry name" value="flavin_revert"/>
    <property type="match status" value="1"/>
</dbReference>
<evidence type="ECO:0000313" key="3">
    <source>
        <dbReference type="EMBL" id="MFC3085941.1"/>
    </source>
</evidence>
<sequence length="324" mass="34668">MIGYHASHEQFGPGELLELVRLAESAGFATAKSSDHFHPWSERQGQSGFAWSWIGAALQATRFPIGLISVPGWRYHPAIIAQGAATLGEMFPGRFWLALGSGEAINEAILGQYWPDKAERNARLRECVEVIRALLGGETVTHRGRITLVEARLYSRPRVPIPLFGAAVSPDTAAEVAGWADGLLTVGGDPALLSRVIEAFRAGGGEGKPVHVQHALAWGRTEAGALAGAMDQWAPSIAGGEVAWDLRRPADFDLIAELVTPEALCRRIDVSADLGWHAERIAALCALADTVHLHCVTRNQRTFIEAFGSSVLPGLGEHSRGAAG</sequence>
<evidence type="ECO:0000313" key="4">
    <source>
        <dbReference type="Proteomes" id="UP001595445"/>
    </source>
</evidence>
<dbReference type="EMBL" id="JBHRSM010000013">
    <property type="protein sequence ID" value="MFC3085941.1"/>
    <property type="molecule type" value="Genomic_DNA"/>
</dbReference>
<dbReference type="PANTHER" id="PTHR43244:SF1">
    <property type="entry name" value="5,10-METHYLENETETRAHYDROMETHANOPTERIN REDUCTASE"/>
    <property type="match status" value="1"/>
</dbReference>
<protein>
    <submittedName>
        <fullName evidence="3">TIGR03885 family FMN-dependent LLM class oxidoreductase</fullName>
        <ecNumber evidence="3">1.-.-.-</ecNumber>
    </submittedName>
</protein>